<sequence>QKEVRLKYNNREVLYIVGQCAVESSCCGVGDWGYAIVPGYILNWQNKTNEAGLPVSEVELISDKVTRADISRIIKQAEAISQIDFW</sequence>
<dbReference type="EMBL" id="BARV01023818">
    <property type="protein sequence ID" value="GAI41128.1"/>
    <property type="molecule type" value="Genomic_DNA"/>
</dbReference>
<proteinExistence type="predicted"/>
<organism evidence="1">
    <name type="scientific">marine sediment metagenome</name>
    <dbReference type="NCBI Taxonomy" id="412755"/>
    <lineage>
        <taxon>unclassified sequences</taxon>
        <taxon>metagenomes</taxon>
        <taxon>ecological metagenomes</taxon>
    </lineage>
</organism>
<comment type="caution">
    <text evidence="1">The sequence shown here is derived from an EMBL/GenBank/DDBJ whole genome shotgun (WGS) entry which is preliminary data.</text>
</comment>
<gene>
    <name evidence="1" type="ORF">S06H3_39003</name>
</gene>
<evidence type="ECO:0000313" key="1">
    <source>
        <dbReference type="EMBL" id="GAI41128.1"/>
    </source>
</evidence>
<protein>
    <submittedName>
        <fullName evidence="1">Uncharacterized protein</fullName>
    </submittedName>
</protein>
<name>X1NBW9_9ZZZZ</name>
<reference evidence="1" key="1">
    <citation type="journal article" date="2014" name="Front. Microbiol.">
        <title>High frequency of phylogenetically diverse reductive dehalogenase-homologous genes in deep subseafloor sedimentary metagenomes.</title>
        <authorList>
            <person name="Kawai M."/>
            <person name="Futagami T."/>
            <person name="Toyoda A."/>
            <person name="Takaki Y."/>
            <person name="Nishi S."/>
            <person name="Hori S."/>
            <person name="Arai W."/>
            <person name="Tsubouchi T."/>
            <person name="Morono Y."/>
            <person name="Uchiyama I."/>
            <person name="Ito T."/>
            <person name="Fujiyama A."/>
            <person name="Inagaki F."/>
            <person name="Takami H."/>
        </authorList>
    </citation>
    <scope>NUCLEOTIDE SEQUENCE</scope>
    <source>
        <strain evidence="1">Expedition CK06-06</strain>
    </source>
</reference>
<dbReference type="AlphaFoldDB" id="X1NBW9"/>
<feature type="non-terminal residue" evidence="1">
    <location>
        <position position="1"/>
    </location>
</feature>
<accession>X1NBW9</accession>